<dbReference type="RefSeq" id="WP_066312233.1">
    <property type="nucleotide sequence ID" value="NZ_LQRT01000005.1"/>
</dbReference>
<dbReference type="OrthoDB" id="1440774at2"/>
<name>A0A163BHM6_9FLAO</name>
<organism evidence="1 2">
    <name type="scientific">Aquimarina aggregata</name>
    <dbReference type="NCBI Taxonomy" id="1642818"/>
    <lineage>
        <taxon>Bacteria</taxon>
        <taxon>Pseudomonadati</taxon>
        <taxon>Bacteroidota</taxon>
        <taxon>Flavobacteriia</taxon>
        <taxon>Flavobacteriales</taxon>
        <taxon>Flavobacteriaceae</taxon>
        <taxon>Aquimarina</taxon>
    </lineage>
</organism>
<gene>
    <name evidence="1" type="ORF">AWE51_22125</name>
</gene>
<sequence>MKNILYLFVLVGYFAFSQVPNLGIVEYQRIINNPGGVSFGTAYRLYFDAERSMYKRMGDAKRINKNEEQSYGSEGQQVTDKILKSSLPFSYYYTNTKDKNLLFRETIVQKSYIVQDSLEVIPWKLEEDYKEIGEYECQKAMAKYRGREYIVWFTTEIPVSHGPWKLRGLPGLILEVTEETGKYEFRATKINLSPDHEKVKEELQKPKTKAKDIIGFDGYKEVIKNKAKDERAMMLASLPRGGKSLEGCDICPDPNNRSLERFE</sequence>
<dbReference type="InterPro" id="IPR005901">
    <property type="entry name" value="GLPGLI"/>
</dbReference>
<evidence type="ECO:0000313" key="2">
    <source>
        <dbReference type="Proteomes" id="UP000076715"/>
    </source>
</evidence>
<dbReference type="STRING" id="1642818.AWE51_22125"/>
<dbReference type="Pfam" id="PF22252">
    <property type="entry name" value="PNGase_F-II_N"/>
    <property type="match status" value="1"/>
</dbReference>
<reference evidence="1 2" key="1">
    <citation type="submission" date="2016-01" db="EMBL/GenBank/DDBJ databases">
        <title>The draft genome sequence of Aquimarina sp. RZW4-3-2.</title>
        <authorList>
            <person name="Wang Y."/>
        </authorList>
    </citation>
    <scope>NUCLEOTIDE SEQUENCE [LARGE SCALE GENOMIC DNA]</scope>
    <source>
        <strain evidence="1 2">RZW4-3-2</strain>
    </source>
</reference>
<keyword evidence="2" id="KW-1185">Reference proteome</keyword>
<dbReference type="AlphaFoldDB" id="A0A163BHM6"/>
<protein>
    <recommendedName>
        <fullName evidence="3">GLPGLI family protein</fullName>
    </recommendedName>
</protein>
<proteinExistence type="predicted"/>
<accession>A0A163BHM6</accession>
<dbReference type="EMBL" id="LQRT01000005">
    <property type="protein sequence ID" value="KZS41403.1"/>
    <property type="molecule type" value="Genomic_DNA"/>
</dbReference>
<dbReference type="NCBIfam" id="TIGR01200">
    <property type="entry name" value="GLPGLI"/>
    <property type="match status" value="1"/>
</dbReference>
<evidence type="ECO:0008006" key="3">
    <source>
        <dbReference type="Google" id="ProtNLM"/>
    </source>
</evidence>
<comment type="caution">
    <text evidence="1">The sequence shown here is derived from an EMBL/GenBank/DDBJ whole genome shotgun (WGS) entry which is preliminary data.</text>
</comment>
<evidence type="ECO:0000313" key="1">
    <source>
        <dbReference type="EMBL" id="KZS41403.1"/>
    </source>
</evidence>
<dbReference type="Proteomes" id="UP000076715">
    <property type="component" value="Unassembled WGS sequence"/>
</dbReference>